<proteinExistence type="predicted"/>
<feature type="compositionally biased region" description="Pro residues" evidence="1">
    <location>
        <begin position="42"/>
        <end position="53"/>
    </location>
</feature>
<sequence length="247" mass="26893">AWSTTPSSSAATSPAPPPPSWSQWPAPSGSTTPNVRTSSIWPRPPTAPTPSPVPDAAARRQWTPHRSLQWTLDAITAGPAFVRNGRMDILGTNALGRAFYSDVHANPHNQANLARFTFLDPVSRRFYPDWDLAADVTVAILRTEAGRNPHDKELHDLVGELSTRSDGFRTRWGAHNVRHHGTGTKNFRHEAVGDLTLAYEGLEMAAEPGLTVTIYTAEPGSPSEEGLRLLASWSATREALAVPPREN</sequence>
<dbReference type="Pfam" id="PF17765">
    <property type="entry name" value="MLTR_LBD"/>
    <property type="match status" value="1"/>
</dbReference>
<dbReference type="STRING" id="467200.SSRG_06061"/>
<accession>D9XLV1</accession>
<dbReference type="PANTHER" id="PTHR35010:SF2">
    <property type="entry name" value="BLL4672 PROTEIN"/>
    <property type="match status" value="1"/>
</dbReference>
<feature type="compositionally biased region" description="Polar residues" evidence="1">
    <location>
        <begin position="29"/>
        <end position="40"/>
    </location>
</feature>
<evidence type="ECO:0000313" key="4">
    <source>
        <dbReference type="Proteomes" id="UP000002968"/>
    </source>
</evidence>
<keyword evidence="4" id="KW-1185">Reference proteome</keyword>
<name>D9XLV1_9ACTN</name>
<feature type="region of interest" description="Disordered" evidence="1">
    <location>
        <begin position="1"/>
        <end position="62"/>
    </location>
</feature>
<evidence type="ECO:0000313" key="3">
    <source>
        <dbReference type="EMBL" id="EFL43257.1"/>
    </source>
</evidence>
<evidence type="ECO:0000256" key="1">
    <source>
        <dbReference type="SAM" id="MobiDB-lite"/>
    </source>
</evidence>
<evidence type="ECO:0000259" key="2">
    <source>
        <dbReference type="Pfam" id="PF17765"/>
    </source>
</evidence>
<protein>
    <submittedName>
        <fullName evidence="3">XRE family transcriptional regulator</fullName>
    </submittedName>
</protein>
<dbReference type="eggNOG" id="COG1396">
    <property type="taxonomic scope" value="Bacteria"/>
</dbReference>
<feature type="non-terminal residue" evidence="3">
    <location>
        <position position="1"/>
    </location>
</feature>
<dbReference type="PANTHER" id="PTHR35010">
    <property type="entry name" value="BLL4672 PROTEIN-RELATED"/>
    <property type="match status" value="1"/>
</dbReference>
<dbReference type="AlphaFoldDB" id="D9XLV1"/>
<dbReference type="Proteomes" id="UP000002968">
    <property type="component" value="Unassembled WGS sequence"/>
</dbReference>
<dbReference type="Gene3D" id="3.30.450.180">
    <property type="match status" value="1"/>
</dbReference>
<dbReference type="HOGENOM" id="CLU_1126618_0_0_11"/>
<dbReference type="InterPro" id="IPR041413">
    <property type="entry name" value="MLTR_LBD"/>
</dbReference>
<dbReference type="EMBL" id="GG657758">
    <property type="protein sequence ID" value="EFL43257.1"/>
    <property type="molecule type" value="Genomic_DNA"/>
</dbReference>
<gene>
    <name evidence="3" type="ORF">SSRG_06061</name>
</gene>
<feature type="compositionally biased region" description="Low complexity" evidence="1">
    <location>
        <begin position="1"/>
        <end position="13"/>
    </location>
</feature>
<organism evidence="3 4">
    <name type="scientific">Streptomyces griseoflavus Tu4000</name>
    <dbReference type="NCBI Taxonomy" id="467200"/>
    <lineage>
        <taxon>Bacteria</taxon>
        <taxon>Bacillati</taxon>
        <taxon>Actinomycetota</taxon>
        <taxon>Actinomycetes</taxon>
        <taxon>Kitasatosporales</taxon>
        <taxon>Streptomycetaceae</taxon>
        <taxon>Streptomyces</taxon>
    </lineage>
</organism>
<feature type="domain" description="MmyB-like transcription regulator ligand binding" evidence="2">
    <location>
        <begin position="66"/>
        <end position="230"/>
    </location>
</feature>
<reference evidence="3" key="1">
    <citation type="submission" date="2009-02" db="EMBL/GenBank/DDBJ databases">
        <title>Annotation of Streptomyces griseoflavus strain Tu4000.</title>
        <authorList>
            <consortium name="The Broad Institute Genome Sequencing Platform"/>
            <consortium name="Broad Institute Microbial Sequencing Center"/>
            <person name="Fischbach M."/>
            <person name="Godfrey P."/>
            <person name="Ward D."/>
            <person name="Young S."/>
            <person name="Zeng Q."/>
            <person name="Koehrsen M."/>
            <person name="Alvarado L."/>
            <person name="Berlin A.M."/>
            <person name="Bochicchio J."/>
            <person name="Borenstein D."/>
            <person name="Chapman S.B."/>
            <person name="Chen Z."/>
            <person name="Engels R."/>
            <person name="Freedman E."/>
            <person name="Gellesch M."/>
            <person name="Goldberg J."/>
            <person name="Griggs A."/>
            <person name="Gujja S."/>
            <person name="Heilman E.R."/>
            <person name="Heiman D.I."/>
            <person name="Hepburn T.A."/>
            <person name="Howarth C."/>
            <person name="Jen D."/>
            <person name="Larson L."/>
            <person name="Lewis B."/>
            <person name="Mehta T."/>
            <person name="Park D."/>
            <person name="Pearson M."/>
            <person name="Richards J."/>
            <person name="Roberts A."/>
            <person name="Saif S."/>
            <person name="Shea T.D."/>
            <person name="Shenoy N."/>
            <person name="Sisk P."/>
            <person name="Stolte C."/>
            <person name="Sykes S.N."/>
            <person name="Thomson T."/>
            <person name="Walk T."/>
            <person name="White J."/>
            <person name="Yandava C."/>
            <person name="Straight P."/>
            <person name="Clardy J."/>
            <person name="Hung D."/>
            <person name="Kolter R."/>
            <person name="Mekalanos J."/>
            <person name="Walker S."/>
            <person name="Walsh C.T."/>
            <person name="Wieland-Brown L.C."/>
            <person name="Haas B."/>
            <person name="Nusbaum C."/>
            <person name="Birren B."/>
        </authorList>
    </citation>
    <scope>NUCLEOTIDE SEQUENCE [LARGE SCALE GENOMIC DNA]</scope>
    <source>
        <strain evidence="3">Tu4000</strain>
    </source>
</reference>